<feature type="compositionally biased region" description="Low complexity" evidence="7">
    <location>
        <begin position="299"/>
        <end position="310"/>
    </location>
</feature>
<evidence type="ECO:0000313" key="9">
    <source>
        <dbReference type="EMBL" id="GAA2724492.1"/>
    </source>
</evidence>
<dbReference type="SUPFAM" id="SSF55874">
    <property type="entry name" value="ATPase domain of HSP90 chaperone/DNA topoisomerase II/histidine kinase"/>
    <property type="match status" value="1"/>
</dbReference>
<organism evidence="9 10">
    <name type="scientific">Actinocorallia aurantiaca</name>
    <dbReference type="NCBI Taxonomy" id="46204"/>
    <lineage>
        <taxon>Bacteria</taxon>
        <taxon>Bacillati</taxon>
        <taxon>Actinomycetota</taxon>
        <taxon>Actinomycetes</taxon>
        <taxon>Streptosporangiales</taxon>
        <taxon>Thermomonosporaceae</taxon>
        <taxon>Actinocorallia</taxon>
    </lineage>
</organism>
<keyword evidence="4" id="KW-0808">Transferase</keyword>
<proteinExistence type="predicted"/>
<evidence type="ECO:0000256" key="2">
    <source>
        <dbReference type="ARBA" id="ARBA00012438"/>
    </source>
</evidence>
<sequence length="326" mass="34632">MNWWRRLREPASPAAPAAAPPAPVPPSWPPQVAAAVTLRLLSLTELQREALDALQRAEDDPRTLELLYRLDHGNAQVRRLSRGLRILAGEPAGYGGGHAATMPDVVNMATAMVGQYQRVRIADLVDRVAPPHFAEDLGLLLAELLDNGTRHGGRATVGARALESGTVVIHVRDGGPGCSPDWMARVNAWLAGTVQPVVEQNGRHSGLTIVHHLARRHGLQVNLSAPPPGEDGTGTLVTVYVPAHLLPEARPETRPEDLAPRPGQAAAETADLPRRVPGSAYTGDTDQDGTASPVPPSAGSPADLADLAAAFSLPEHFPVPEHQERP</sequence>
<reference evidence="9 10" key="1">
    <citation type="journal article" date="2019" name="Int. J. Syst. Evol. Microbiol.">
        <title>The Global Catalogue of Microorganisms (GCM) 10K type strain sequencing project: providing services to taxonomists for standard genome sequencing and annotation.</title>
        <authorList>
            <consortium name="The Broad Institute Genomics Platform"/>
            <consortium name="The Broad Institute Genome Sequencing Center for Infectious Disease"/>
            <person name="Wu L."/>
            <person name="Ma J."/>
        </authorList>
    </citation>
    <scope>NUCLEOTIDE SEQUENCE [LARGE SCALE GENOMIC DNA]</scope>
    <source>
        <strain evidence="9 10">JCM 8201</strain>
    </source>
</reference>
<feature type="compositionally biased region" description="Basic and acidic residues" evidence="7">
    <location>
        <begin position="248"/>
        <end position="259"/>
    </location>
</feature>
<dbReference type="InterPro" id="IPR050980">
    <property type="entry name" value="2C_sensor_his_kinase"/>
</dbReference>
<evidence type="ECO:0000313" key="10">
    <source>
        <dbReference type="Proteomes" id="UP001501842"/>
    </source>
</evidence>
<feature type="region of interest" description="Disordered" evidence="7">
    <location>
        <begin position="248"/>
        <end position="326"/>
    </location>
</feature>
<keyword evidence="6" id="KW-0902">Two-component regulatory system</keyword>
<dbReference type="PRINTS" id="PR00344">
    <property type="entry name" value="BCTRLSENSOR"/>
</dbReference>
<comment type="caution">
    <text evidence="9">The sequence shown here is derived from an EMBL/GenBank/DDBJ whole genome shotgun (WGS) entry which is preliminary data.</text>
</comment>
<dbReference type="InterPro" id="IPR036890">
    <property type="entry name" value="HATPase_C_sf"/>
</dbReference>
<dbReference type="RefSeq" id="WP_344450218.1">
    <property type="nucleotide sequence ID" value="NZ_BAAATZ010000007.1"/>
</dbReference>
<dbReference type="Proteomes" id="UP001501842">
    <property type="component" value="Unassembled WGS sequence"/>
</dbReference>
<dbReference type="Pfam" id="PF02518">
    <property type="entry name" value="HATPase_c"/>
    <property type="match status" value="1"/>
</dbReference>
<keyword evidence="3" id="KW-0597">Phosphoprotein</keyword>
<dbReference type="SMART" id="SM00387">
    <property type="entry name" value="HATPase_c"/>
    <property type="match status" value="1"/>
</dbReference>
<dbReference type="EC" id="2.7.13.3" evidence="2"/>
<evidence type="ECO:0000256" key="7">
    <source>
        <dbReference type="SAM" id="MobiDB-lite"/>
    </source>
</evidence>
<evidence type="ECO:0000256" key="6">
    <source>
        <dbReference type="ARBA" id="ARBA00023012"/>
    </source>
</evidence>
<evidence type="ECO:0000259" key="8">
    <source>
        <dbReference type="SMART" id="SM00387"/>
    </source>
</evidence>
<evidence type="ECO:0000256" key="1">
    <source>
        <dbReference type="ARBA" id="ARBA00000085"/>
    </source>
</evidence>
<name>A0ABN3U8J4_9ACTN</name>
<dbReference type="PANTHER" id="PTHR44936">
    <property type="entry name" value="SENSOR PROTEIN CREC"/>
    <property type="match status" value="1"/>
</dbReference>
<keyword evidence="5" id="KW-0418">Kinase</keyword>
<dbReference type="Gene3D" id="3.30.565.10">
    <property type="entry name" value="Histidine kinase-like ATPase, C-terminal domain"/>
    <property type="match status" value="1"/>
</dbReference>
<comment type="catalytic activity">
    <reaction evidence="1">
        <text>ATP + protein L-histidine = ADP + protein N-phospho-L-histidine.</text>
        <dbReference type="EC" id="2.7.13.3"/>
    </reaction>
</comment>
<keyword evidence="10" id="KW-1185">Reference proteome</keyword>
<dbReference type="InterPro" id="IPR004358">
    <property type="entry name" value="Sig_transdc_His_kin-like_C"/>
</dbReference>
<gene>
    <name evidence="9" type="ORF">GCM10010439_22220</name>
</gene>
<dbReference type="EMBL" id="BAAATZ010000007">
    <property type="protein sequence ID" value="GAA2724492.1"/>
    <property type="molecule type" value="Genomic_DNA"/>
</dbReference>
<feature type="domain" description="Histidine kinase/HSP90-like ATPase" evidence="8">
    <location>
        <begin position="132"/>
        <end position="245"/>
    </location>
</feature>
<accession>A0ABN3U8J4</accession>
<dbReference type="PANTHER" id="PTHR44936:SF9">
    <property type="entry name" value="SENSOR PROTEIN CREC"/>
    <property type="match status" value="1"/>
</dbReference>
<dbReference type="InterPro" id="IPR003594">
    <property type="entry name" value="HATPase_dom"/>
</dbReference>
<evidence type="ECO:0000256" key="4">
    <source>
        <dbReference type="ARBA" id="ARBA00022679"/>
    </source>
</evidence>
<evidence type="ECO:0000256" key="3">
    <source>
        <dbReference type="ARBA" id="ARBA00022553"/>
    </source>
</evidence>
<evidence type="ECO:0000256" key="5">
    <source>
        <dbReference type="ARBA" id="ARBA00022777"/>
    </source>
</evidence>
<protein>
    <recommendedName>
        <fullName evidence="2">histidine kinase</fullName>
        <ecNumber evidence="2">2.7.13.3</ecNumber>
    </recommendedName>
</protein>